<accession>A0A1M3U1N6</accession>
<sequence>MENSRLSKFYVHIYEQGEYFQIHNLKENVKKYFKECFVRDLNRLFFCLTINKVYSSTIKTDRGL</sequence>
<dbReference type="AlphaFoldDB" id="A0A1M3U1N6"/>
<protein>
    <submittedName>
        <fullName evidence="1">Uncharacterized protein</fullName>
    </submittedName>
</protein>
<dbReference type="Proteomes" id="UP000184063">
    <property type="component" value="Unassembled WGS sequence"/>
</dbReference>
<evidence type="ECO:0000313" key="1">
    <source>
        <dbReference type="EMBL" id="OJZ92930.1"/>
    </source>
</evidence>
<reference evidence="2" key="1">
    <citation type="journal article" date="2017" name="Genome Biol.">
        <title>Comparative genomics reveals high biological diversity and specific adaptations in the industrially and medically important fungal genus Aspergillus.</title>
        <authorList>
            <person name="de Vries R.P."/>
            <person name="Riley R."/>
            <person name="Wiebenga A."/>
            <person name="Aguilar-Osorio G."/>
            <person name="Amillis S."/>
            <person name="Uchima C.A."/>
            <person name="Anderluh G."/>
            <person name="Asadollahi M."/>
            <person name="Askin M."/>
            <person name="Barry K."/>
            <person name="Battaglia E."/>
            <person name="Bayram O."/>
            <person name="Benocci T."/>
            <person name="Braus-Stromeyer S.A."/>
            <person name="Caldana C."/>
            <person name="Canovas D."/>
            <person name="Cerqueira G.C."/>
            <person name="Chen F."/>
            <person name="Chen W."/>
            <person name="Choi C."/>
            <person name="Clum A."/>
            <person name="Dos Santos R.A."/>
            <person name="Damasio A.R."/>
            <person name="Diallinas G."/>
            <person name="Emri T."/>
            <person name="Fekete E."/>
            <person name="Flipphi M."/>
            <person name="Freyberg S."/>
            <person name="Gallo A."/>
            <person name="Gournas C."/>
            <person name="Habgood R."/>
            <person name="Hainaut M."/>
            <person name="Harispe M.L."/>
            <person name="Henrissat B."/>
            <person name="Hilden K.S."/>
            <person name="Hope R."/>
            <person name="Hossain A."/>
            <person name="Karabika E."/>
            <person name="Karaffa L."/>
            <person name="Karanyi Z."/>
            <person name="Krasevec N."/>
            <person name="Kuo A."/>
            <person name="Kusch H."/>
            <person name="LaButti K."/>
            <person name="Lagendijk E.L."/>
            <person name="Lapidus A."/>
            <person name="Levasseur A."/>
            <person name="Lindquist E."/>
            <person name="Lipzen A."/>
            <person name="Logrieco A.F."/>
            <person name="MacCabe A."/>
            <person name="Maekelae M.R."/>
            <person name="Malavazi I."/>
            <person name="Melin P."/>
            <person name="Meyer V."/>
            <person name="Mielnichuk N."/>
            <person name="Miskei M."/>
            <person name="Molnar A.P."/>
            <person name="Mule G."/>
            <person name="Ngan C.Y."/>
            <person name="Orejas M."/>
            <person name="Orosz E."/>
            <person name="Ouedraogo J.P."/>
            <person name="Overkamp K.M."/>
            <person name="Park H.-S."/>
            <person name="Perrone G."/>
            <person name="Piumi F."/>
            <person name="Punt P.J."/>
            <person name="Ram A.F."/>
            <person name="Ramon A."/>
            <person name="Rauscher S."/>
            <person name="Record E."/>
            <person name="Riano-Pachon D.M."/>
            <person name="Robert V."/>
            <person name="Roehrig J."/>
            <person name="Ruller R."/>
            <person name="Salamov A."/>
            <person name="Salih N.S."/>
            <person name="Samson R.A."/>
            <person name="Sandor E."/>
            <person name="Sanguinetti M."/>
            <person name="Schuetze T."/>
            <person name="Sepcic K."/>
            <person name="Shelest E."/>
            <person name="Sherlock G."/>
            <person name="Sophianopoulou V."/>
            <person name="Squina F.M."/>
            <person name="Sun H."/>
            <person name="Susca A."/>
            <person name="Todd R.B."/>
            <person name="Tsang A."/>
            <person name="Unkles S.E."/>
            <person name="van de Wiele N."/>
            <person name="van Rossen-Uffink D."/>
            <person name="Oliveira J.V."/>
            <person name="Vesth T.C."/>
            <person name="Visser J."/>
            <person name="Yu J.-H."/>
            <person name="Zhou M."/>
            <person name="Andersen M.R."/>
            <person name="Archer D.B."/>
            <person name="Baker S.E."/>
            <person name="Benoit I."/>
            <person name="Brakhage A.A."/>
            <person name="Braus G.H."/>
            <person name="Fischer R."/>
            <person name="Frisvad J.C."/>
            <person name="Goldman G.H."/>
            <person name="Houbraken J."/>
            <person name="Oakley B."/>
            <person name="Pocsi I."/>
            <person name="Scazzocchio C."/>
            <person name="Seiboth B."/>
            <person name="vanKuyk P.A."/>
            <person name="Wortman J."/>
            <person name="Dyer P.S."/>
            <person name="Grigoriev I.V."/>
        </authorList>
    </citation>
    <scope>NUCLEOTIDE SEQUENCE [LARGE SCALE GENOMIC DNA]</scope>
    <source>
        <strain evidence="2">CBS 106.47</strain>
    </source>
</reference>
<dbReference type="OrthoDB" id="6359816at2759"/>
<dbReference type="VEuPathDB" id="FungiDB:ASPFODRAFT_40428"/>
<gene>
    <name evidence="1" type="ORF">ASPFODRAFT_40428</name>
</gene>
<evidence type="ECO:0000313" key="2">
    <source>
        <dbReference type="Proteomes" id="UP000184063"/>
    </source>
</evidence>
<name>A0A1M3U1N6_ASPLC</name>
<dbReference type="EMBL" id="KV878236">
    <property type="protein sequence ID" value="OJZ92930.1"/>
    <property type="molecule type" value="Genomic_DNA"/>
</dbReference>
<proteinExistence type="predicted"/>
<organism evidence="1 2">
    <name type="scientific">Aspergillus luchuensis (strain CBS 106.47)</name>
    <dbReference type="NCBI Taxonomy" id="1137211"/>
    <lineage>
        <taxon>Eukaryota</taxon>
        <taxon>Fungi</taxon>
        <taxon>Dikarya</taxon>
        <taxon>Ascomycota</taxon>
        <taxon>Pezizomycotina</taxon>
        <taxon>Eurotiomycetes</taxon>
        <taxon>Eurotiomycetidae</taxon>
        <taxon>Eurotiales</taxon>
        <taxon>Aspergillaceae</taxon>
        <taxon>Aspergillus</taxon>
        <taxon>Aspergillus subgen. Circumdati</taxon>
    </lineage>
</organism>